<keyword evidence="2" id="KW-1185">Reference proteome</keyword>
<reference evidence="1 2" key="1">
    <citation type="journal article" date="2009" name="Stand. Genomic Sci.">
        <title>Complete genome sequence of Pirellula staleyi type strain (ATCC 27377).</title>
        <authorList>
            <person name="Clum A."/>
            <person name="Tindall B.J."/>
            <person name="Sikorski J."/>
            <person name="Ivanova N."/>
            <person name="Mavrommatis K."/>
            <person name="Lucas S."/>
            <person name="Glavina del Rio T."/>
            <person name="Nolan M."/>
            <person name="Chen F."/>
            <person name="Tice H."/>
            <person name="Pitluck S."/>
            <person name="Cheng J.F."/>
            <person name="Chertkov O."/>
            <person name="Brettin T."/>
            <person name="Han C."/>
            <person name="Detter J.C."/>
            <person name="Kuske C."/>
            <person name="Bruce D."/>
            <person name="Goodwin L."/>
            <person name="Ovchinikova G."/>
            <person name="Pati A."/>
            <person name="Mikhailova N."/>
            <person name="Chen A."/>
            <person name="Palaniappan K."/>
            <person name="Land M."/>
            <person name="Hauser L."/>
            <person name="Chang Y.J."/>
            <person name="Jeffries C.D."/>
            <person name="Chain P."/>
            <person name="Rohde M."/>
            <person name="Goker M."/>
            <person name="Bristow J."/>
            <person name="Eisen J.A."/>
            <person name="Markowitz V."/>
            <person name="Hugenholtz P."/>
            <person name="Kyrpides N.C."/>
            <person name="Klenk H.P."/>
            <person name="Lapidus A."/>
        </authorList>
    </citation>
    <scope>NUCLEOTIDE SEQUENCE [LARGE SCALE GENOMIC DNA]</scope>
    <source>
        <strain evidence="2">ATCC 27377 / DSM 6068 / ICPB 4128</strain>
    </source>
</reference>
<evidence type="ECO:0000313" key="1">
    <source>
        <dbReference type="EMBL" id="ADB16069.1"/>
    </source>
</evidence>
<accession>D2QWW5</accession>
<dbReference type="Proteomes" id="UP000001887">
    <property type="component" value="Chromosome"/>
</dbReference>
<name>D2QWW5_PIRSD</name>
<protein>
    <submittedName>
        <fullName evidence="1">Uncharacterized protein</fullName>
    </submittedName>
</protein>
<dbReference type="EMBL" id="CP001848">
    <property type="protein sequence ID" value="ADB16069.1"/>
    <property type="molecule type" value="Genomic_DNA"/>
</dbReference>
<gene>
    <name evidence="1" type="ordered locus">Psta_1393</name>
</gene>
<sequence>MLLLVTIASNQCRARGKRAIYYSGIRCRDEVLETWKYLKTVGGLRAFTQ</sequence>
<evidence type="ECO:0000313" key="2">
    <source>
        <dbReference type="Proteomes" id="UP000001887"/>
    </source>
</evidence>
<organism evidence="1 2">
    <name type="scientific">Pirellula staleyi (strain ATCC 27377 / DSM 6068 / ICPB 4128)</name>
    <name type="common">Pirella staleyi</name>
    <dbReference type="NCBI Taxonomy" id="530564"/>
    <lineage>
        <taxon>Bacteria</taxon>
        <taxon>Pseudomonadati</taxon>
        <taxon>Planctomycetota</taxon>
        <taxon>Planctomycetia</taxon>
        <taxon>Pirellulales</taxon>
        <taxon>Pirellulaceae</taxon>
        <taxon>Pirellula</taxon>
    </lineage>
</organism>
<proteinExistence type="predicted"/>
<dbReference type="KEGG" id="psl:Psta_1393"/>
<dbReference type="AlphaFoldDB" id="D2QWW5"/>
<dbReference type="HOGENOM" id="CLU_3138956_0_0_0"/>